<dbReference type="AlphaFoldDB" id="A0A2T4UI45"/>
<feature type="region of interest" description="Disordered" evidence="1">
    <location>
        <begin position="1"/>
        <end position="23"/>
    </location>
</feature>
<organism evidence="3 4">
    <name type="scientific">Paraconexibacter algicola</name>
    <dbReference type="NCBI Taxonomy" id="2133960"/>
    <lineage>
        <taxon>Bacteria</taxon>
        <taxon>Bacillati</taxon>
        <taxon>Actinomycetota</taxon>
        <taxon>Thermoleophilia</taxon>
        <taxon>Solirubrobacterales</taxon>
        <taxon>Paraconexibacteraceae</taxon>
        <taxon>Paraconexibacter</taxon>
    </lineage>
</organism>
<reference evidence="3 4" key="1">
    <citation type="submission" date="2018-03" db="EMBL/GenBank/DDBJ databases">
        <title>Aquarubrobacter algicola gen. nov., sp. nov., a novel actinobacterium isolated from shallow eutrophic lake during the end of cyanobacterial harmful algal blooms.</title>
        <authorList>
            <person name="Chun S.J."/>
        </authorList>
    </citation>
    <scope>NUCLEOTIDE SEQUENCE [LARGE SCALE GENOMIC DNA]</scope>
    <source>
        <strain evidence="3 4">Seoho-28</strain>
    </source>
</reference>
<sequence length="239" mass="25387">MQVASRRSVRAPRPASVAGVAGTDPASVRTWDRLAGSYGRQERREQHAVDTALRLADPGPRDTLVDLATGTGLVLRRLAARPAQAVGVDRSAAMLAHVGPLSDDTRLLRADARDVPLPDGHADVVTISYLLHLLSPADRAAVLAEARRLLRPDPASRLVTVTVWTGRAPPARLAGRVLAAAAAARPAALGGLRPLDPTADLRAAGLHVDRRVELPRRGYPSLVLRARLPAGRTPDLRTP</sequence>
<protein>
    <recommendedName>
        <fullName evidence="2">Methyltransferase domain-containing protein</fullName>
    </recommendedName>
</protein>
<dbReference type="EMBL" id="PYYB01000001">
    <property type="protein sequence ID" value="PTL58913.1"/>
    <property type="molecule type" value="Genomic_DNA"/>
</dbReference>
<dbReference type="CDD" id="cd02440">
    <property type="entry name" value="AdoMet_MTases"/>
    <property type="match status" value="1"/>
</dbReference>
<evidence type="ECO:0000313" key="4">
    <source>
        <dbReference type="Proteomes" id="UP000240739"/>
    </source>
</evidence>
<evidence type="ECO:0000259" key="2">
    <source>
        <dbReference type="Pfam" id="PF13649"/>
    </source>
</evidence>
<gene>
    <name evidence="3" type="ORF">C7Y72_04225</name>
</gene>
<accession>A0A2T4UI45</accession>
<dbReference type="PANTHER" id="PTHR43591">
    <property type="entry name" value="METHYLTRANSFERASE"/>
    <property type="match status" value="1"/>
</dbReference>
<dbReference type="SUPFAM" id="SSF53335">
    <property type="entry name" value="S-adenosyl-L-methionine-dependent methyltransferases"/>
    <property type="match status" value="1"/>
</dbReference>
<dbReference type="Gene3D" id="3.40.50.150">
    <property type="entry name" value="Vaccinia Virus protein VP39"/>
    <property type="match status" value="1"/>
</dbReference>
<proteinExistence type="predicted"/>
<keyword evidence="4" id="KW-1185">Reference proteome</keyword>
<evidence type="ECO:0000256" key="1">
    <source>
        <dbReference type="SAM" id="MobiDB-lite"/>
    </source>
</evidence>
<name>A0A2T4UI45_9ACTN</name>
<feature type="compositionally biased region" description="Low complexity" evidence="1">
    <location>
        <begin position="1"/>
        <end position="18"/>
    </location>
</feature>
<comment type="caution">
    <text evidence="3">The sequence shown here is derived from an EMBL/GenBank/DDBJ whole genome shotgun (WGS) entry which is preliminary data.</text>
</comment>
<dbReference type="InterPro" id="IPR041698">
    <property type="entry name" value="Methyltransf_25"/>
</dbReference>
<dbReference type="Proteomes" id="UP000240739">
    <property type="component" value="Unassembled WGS sequence"/>
</dbReference>
<dbReference type="InterPro" id="IPR029063">
    <property type="entry name" value="SAM-dependent_MTases_sf"/>
</dbReference>
<dbReference type="Pfam" id="PF13649">
    <property type="entry name" value="Methyltransf_25"/>
    <property type="match status" value="1"/>
</dbReference>
<feature type="domain" description="Methyltransferase" evidence="2">
    <location>
        <begin position="65"/>
        <end position="153"/>
    </location>
</feature>
<evidence type="ECO:0000313" key="3">
    <source>
        <dbReference type="EMBL" id="PTL58913.1"/>
    </source>
</evidence>